<dbReference type="EMBL" id="PGCI01000577">
    <property type="protein sequence ID" value="PLW25026.1"/>
    <property type="molecule type" value="Genomic_DNA"/>
</dbReference>
<dbReference type="Proteomes" id="UP000235392">
    <property type="component" value="Unassembled WGS sequence"/>
</dbReference>
<dbReference type="AlphaFoldDB" id="A0A2N5THP7"/>
<evidence type="ECO:0000313" key="3">
    <source>
        <dbReference type="Proteomes" id="UP000235392"/>
    </source>
</evidence>
<feature type="compositionally biased region" description="Low complexity" evidence="1">
    <location>
        <begin position="209"/>
        <end position="222"/>
    </location>
</feature>
<evidence type="ECO:0000313" key="2">
    <source>
        <dbReference type="EMBL" id="PLW25026.1"/>
    </source>
</evidence>
<sequence length="222" mass="24577">MKPTSFPLNGQRPGVLDLAFFDPAATQVTVWKRLLKHKVLDHAPIALGATFTNATTESFVGIIGKRQLGKGSQLLPAVVAINSEEDFNHAYHTLIHSLQQATPSRRINKWSRPWWNENLKEMRRVVNKRRKDLHAQKCKNIPTTLHATHTYAPSRKPKLTGGTTHSLTQPPPPCGRQSNQPSPNLLLPCQSSTASPHLRTRLQHSALISSSTTCGTPTPTID</sequence>
<protein>
    <submittedName>
        <fullName evidence="2">Uncharacterized protein</fullName>
    </submittedName>
</protein>
<feature type="region of interest" description="Disordered" evidence="1">
    <location>
        <begin position="203"/>
        <end position="222"/>
    </location>
</feature>
<evidence type="ECO:0000256" key="1">
    <source>
        <dbReference type="SAM" id="MobiDB-lite"/>
    </source>
</evidence>
<feature type="compositionally biased region" description="Polar residues" evidence="1">
    <location>
        <begin position="176"/>
        <end position="192"/>
    </location>
</feature>
<comment type="caution">
    <text evidence="2">The sequence shown here is derived from an EMBL/GenBank/DDBJ whole genome shotgun (WGS) entry which is preliminary data.</text>
</comment>
<accession>A0A2N5THP7</accession>
<gene>
    <name evidence="2" type="ORF">PCASD_24239</name>
</gene>
<name>A0A2N5THP7_9BASI</name>
<feature type="region of interest" description="Disordered" evidence="1">
    <location>
        <begin position="144"/>
        <end position="192"/>
    </location>
</feature>
<reference evidence="2 3" key="1">
    <citation type="submission" date="2017-11" db="EMBL/GenBank/DDBJ databases">
        <title>De novo assembly and phasing of dikaryotic genomes from two isolates of Puccinia coronata f. sp. avenae, the causal agent of oat crown rust.</title>
        <authorList>
            <person name="Miller M.E."/>
            <person name="Zhang Y."/>
            <person name="Omidvar V."/>
            <person name="Sperschneider J."/>
            <person name="Schwessinger B."/>
            <person name="Raley C."/>
            <person name="Palmer J.M."/>
            <person name="Garnica D."/>
            <person name="Upadhyaya N."/>
            <person name="Rathjen J."/>
            <person name="Taylor J.M."/>
            <person name="Park R.F."/>
            <person name="Dodds P.N."/>
            <person name="Hirsch C.D."/>
            <person name="Kianian S.F."/>
            <person name="Figueroa M."/>
        </authorList>
    </citation>
    <scope>NUCLEOTIDE SEQUENCE [LARGE SCALE GENOMIC DNA]</scope>
    <source>
        <strain evidence="2">12SD80</strain>
    </source>
</reference>
<proteinExistence type="predicted"/>
<organism evidence="2 3">
    <name type="scientific">Puccinia coronata f. sp. avenae</name>
    <dbReference type="NCBI Taxonomy" id="200324"/>
    <lineage>
        <taxon>Eukaryota</taxon>
        <taxon>Fungi</taxon>
        <taxon>Dikarya</taxon>
        <taxon>Basidiomycota</taxon>
        <taxon>Pucciniomycotina</taxon>
        <taxon>Pucciniomycetes</taxon>
        <taxon>Pucciniales</taxon>
        <taxon>Pucciniaceae</taxon>
        <taxon>Puccinia</taxon>
    </lineage>
</organism>